<keyword evidence="1" id="KW-0732">Signal</keyword>
<evidence type="ECO:0000259" key="2">
    <source>
        <dbReference type="Pfam" id="PF07593"/>
    </source>
</evidence>
<dbReference type="InterPro" id="IPR013517">
    <property type="entry name" value="FG-GAP"/>
</dbReference>
<feature type="domain" description="ASPIC/UnbV" evidence="2">
    <location>
        <begin position="536"/>
        <end position="602"/>
    </location>
</feature>
<proteinExistence type="predicted"/>
<accession>A0ABU3L551</accession>
<dbReference type="EMBL" id="JAVTTP010000001">
    <property type="protein sequence ID" value="MDT7828572.1"/>
    <property type="molecule type" value="Genomic_DNA"/>
</dbReference>
<dbReference type="PANTHER" id="PTHR16026:SF0">
    <property type="entry name" value="CARTILAGE ACIDIC PROTEIN 1"/>
    <property type="match status" value="1"/>
</dbReference>
<dbReference type="Pfam" id="PF07593">
    <property type="entry name" value="UnbV_ASPIC"/>
    <property type="match status" value="1"/>
</dbReference>
<dbReference type="Proteomes" id="UP001250656">
    <property type="component" value="Unassembled WGS sequence"/>
</dbReference>
<organism evidence="3 4">
    <name type="scientific">Pricia mediterranea</name>
    <dbReference type="NCBI Taxonomy" id="3076079"/>
    <lineage>
        <taxon>Bacteria</taxon>
        <taxon>Pseudomonadati</taxon>
        <taxon>Bacteroidota</taxon>
        <taxon>Flavobacteriia</taxon>
        <taxon>Flavobacteriales</taxon>
        <taxon>Flavobacteriaceae</taxon>
        <taxon>Pricia</taxon>
    </lineage>
</organism>
<evidence type="ECO:0000256" key="1">
    <source>
        <dbReference type="ARBA" id="ARBA00022729"/>
    </source>
</evidence>
<dbReference type="SUPFAM" id="SSF69318">
    <property type="entry name" value="Integrin alpha N-terminal domain"/>
    <property type="match status" value="3"/>
</dbReference>
<dbReference type="Gene3D" id="2.130.10.130">
    <property type="entry name" value="Integrin alpha, N-terminal"/>
    <property type="match status" value="2"/>
</dbReference>
<dbReference type="Pfam" id="PF13517">
    <property type="entry name" value="FG-GAP_3"/>
    <property type="match status" value="5"/>
</dbReference>
<reference evidence="3 4" key="1">
    <citation type="submission" date="2023-09" db="EMBL/GenBank/DDBJ databases">
        <title>Novel taxa isolated from Blanes Bay.</title>
        <authorList>
            <person name="Rey-Velasco X."/>
            <person name="Lucena T."/>
        </authorList>
    </citation>
    <scope>NUCLEOTIDE SEQUENCE [LARGE SCALE GENOMIC DNA]</scope>
    <source>
        <strain evidence="3 4">S334</strain>
    </source>
</reference>
<dbReference type="PANTHER" id="PTHR16026">
    <property type="entry name" value="CARTILAGE ACIDIC PROTEIN 1"/>
    <property type="match status" value="1"/>
</dbReference>
<comment type="caution">
    <text evidence="3">The sequence shown here is derived from an EMBL/GenBank/DDBJ whole genome shotgun (WGS) entry which is preliminary data.</text>
</comment>
<keyword evidence="4" id="KW-1185">Reference proteome</keyword>
<dbReference type="InterPro" id="IPR011519">
    <property type="entry name" value="UnbV_ASPIC"/>
</dbReference>
<sequence>MLYPPAIKRYYPFLYCCLLMVTATCRDSSDTLFKVHYPDESGIGFVNALDLADSLSILDFEYMYNGAGVALADFDLDGWQDVYFTGNMVENRLYRNLGDSTTGKIGFTFEDITDSAHVGASGWSNGVAIVDIDQNGYPDIYVSRGGPRDTSDNDRANLLFVNQGVVDGKLSFSEEAGKWGLADENYSIQAAFFDYDGDGDVDMYLLNNALVDFDRNTSRPRDLTGNAPSADRLYRNNGNGSFEDVSRSAGILTEGFGLGVQVCDLNTDGWPDVYVSNDFLTDDILYINQGDGTFKNKIGDYMRHLTLNGMGNDIADINNDGLMDVVVLDMLPPDNKRHKLTMPGNTYDRFENAISHGYQPQYIRNTLQLNNGNGSFSEIGQMAGISATEWSWAPLSADFDNDGLNDLFVTNGYRQDITNLDFINYSDQELNMGTEEANREKRLQKLNGLPGIKLPNFLYKNEGSLSFKDISDEAGFSKPTYSNGAAYADFDNDGDLDLVINNVDDPAGLYENRTTTDLTNAYLRFRFKGKAPNLHGLGSQVALYYQGQLQKKYFTPYRGYLSTMEQVLHFGLGPNSEIDSAKVIWPDGKVQRLESLSVNQEVELKYSEAQKSEIPDNPSQKRTLLAKTDSIGLDFKHTENDFADYRIQPLLPHMHSRNGPGLAVADVNGDGLEDLLAGGALNQSTALMIQKEDGTFRADSLTDRNHEDMAALFFDADNDGDQDLYVVSGGTSKSVDDISYQDRMYRNDGYGKFEKVPALPELYESGSVVTASDYDKDGDLDLFVGGRVRPGEYPLTPKSILLKNFSTKDQIYFERDNQPIGATFTELGMVTAALWTDFNDDSWQDLIVVGEFMAIRFFRNDRGKLSEITDSTGLKNTHGWWNSINSGDFDNDGDTDYILGNLGLNSRYMATPEEPLCIYASDFDKNGKIDPVMCRYIDGKNYIAHSRNDLIDQVSAMKGRFRTYSDYANATFEESFTKDEIASAQVFKSETFANSYLENLGDGQFELSELPRSAQIAPMYGSLVGDYNGDNNLDILAVGNFYSGEVFSGRYDASIGWLLAGNGKGGFESVDVLLSGFSVLGDAKGLVRLVTPEKELTIIGINDGQLKTFSRSLKNEWYRMKPNEVSVLIEFKNGRRQKTEFPYGTSYLSQSTRTLSIPPDAVSVKVMDIRGKQIEIRSAQ</sequence>
<dbReference type="InterPro" id="IPR027039">
    <property type="entry name" value="Crtac1"/>
</dbReference>
<name>A0ABU3L551_9FLAO</name>
<evidence type="ECO:0000313" key="4">
    <source>
        <dbReference type="Proteomes" id="UP001250656"/>
    </source>
</evidence>
<dbReference type="RefSeq" id="WP_314013959.1">
    <property type="nucleotide sequence ID" value="NZ_JAVTTP010000001.1"/>
</dbReference>
<gene>
    <name evidence="3" type="ORF">RQM65_07845</name>
</gene>
<dbReference type="InterPro" id="IPR028994">
    <property type="entry name" value="Integrin_alpha_N"/>
</dbReference>
<protein>
    <submittedName>
        <fullName evidence="3">VCBS repeat-containing protein</fullName>
    </submittedName>
</protein>
<evidence type="ECO:0000313" key="3">
    <source>
        <dbReference type="EMBL" id="MDT7828572.1"/>
    </source>
</evidence>